<evidence type="ECO:0000313" key="2">
    <source>
        <dbReference type="Proteomes" id="UP001432062"/>
    </source>
</evidence>
<evidence type="ECO:0000313" key="1">
    <source>
        <dbReference type="EMBL" id="WUV43314.1"/>
    </source>
</evidence>
<sequence>MSDNPYPNLGFNPVPGSVNDVAGMQGQINSAYEAVKETNGLLSRLRNNNDDVWKGDAGNAFRASFDATLAQDLNYAQSSLEKAVALIQEWHTNLVTLQETAKGLDTEAAAAKAQHTQAVATLSSAQSNPDLSLANHTYTDAESLRAAQTRIDAAVAQVRTASAAVDDWQSKIDAIIKRARDLETAHDTLARRIARELDAAAKDFAPSPPDKSIWDRITDAVKSLGEWIDEHREGIHQVLSIIAAVGSVVAVCTPPPIDAIGFAVAAAATGGLIALDLSDPEIRQGLANGDLSTWGKVGLDSLGIAPVGGAGIASAKVGWSLFKGGEAVAAGTHALQGVGVGERFGAAAYNAVTHEPLLSSKIVGALGGSKVAEVLKLDGAATKVLQLTGVAGPHASVAGVEAVDLFARSGKAVSKILDPFSGGDD</sequence>
<reference evidence="1" key="1">
    <citation type="submission" date="2022-10" db="EMBL/GenBank/DDBJ databases">
        <title>The complete genomes of actinobacterial strains from the NBC collection.</title>
        <authorList>
            <person name="Joergensen T.S."/>
            <person name="Alvarez Arevalo M."/>
            <person name="Sterndorff E.B."/>
            <person name="Faurdal D."/>
            <person name="Vuksanovic O."/>
            <person name="Mourched A.-S."/>
            <person name="Charusanti P."/>
            <person name="Shaw S."/>
            <person name="Blin K."/>
            <person name="Weber T."/>
        </authorList>
    </citation>
    <scope>NUCLEOTIDE SEQUENCE</scope>
    <source>
        <strain evidence="1">NBC_01482</strain>
    </source>
</reference>
<gene>
    <name evidence="1" type="ORF">OG563_29295</name>
</gene>
<accession>A0ABZ1YJB2</accession>
<name>A0ABZ1YJB2_9NOCA</name>
<dbReference type="RefSeq" id="WP_329405817.1">
    <property type="nucleotide sequence ID" value="NZ_CP109441.1"/>
</dbReference>
<proteinExistence type="predicted"/>
<dbReference type="Gene3D" id="1.10.287.1490">
    <property type="match status" value="1"/>
</dbReference>
<organism evidence="1 2">
    <name type="scientific">Nocardia vinacea</name>
    <dbReference type="NCBI Taxonomy" id="96468"/>
    <lineage>
        <taxon>Bacteria</taxon>
        <taxon>Bacillati</taxon>
        <taxon>Actinomycetota</taxon>
        <taxon>Actinomycetes</taxon>
        <taxon>Mycobacteriales</taxon>
        <taxon>Nocardiaceae</taxon>
        <taxon>Nocardia</taxon>
    </lineage>
</organism>
<dbReference type="Proteomes" id="UP001432062">
    <property type="component" value="Chromosome"/>
</dbReference>
<evidence type="ECO:0008006" key="3">
    <source>
        <dbReference type="Google" id="ProtNLM"/>
    </source>
</evidence>
<keyword evidence="2" id="KW-1185">Reference proteome</keyword>
<dbReference type="EMBL" id="CP109441">
    <property type="protein sequence ID" value="WUV43314.1"/>
    <property type="molecule type" value="Genomic_DNA"/>
</dbReference>
<protein>
    <recommendedName>
        <fullName evidence="3">WXG100 family type VII secretion target</fullName>
    </recommendedName>
</protein>